<dbReference type="FunFam" id="3.40.50.2300:FF:000018">
    <property type="entry name" value="DNA-binding transcriptional regulator NtrC"/>
    <property type="match status" value="1"/>
</dbReference>
<dbReference type="Gene3D" id="1.10.8.60">
    <property type="match status" value="1"/>
</dbReference>
<dbReference type="GO" id="GO:0000160">
    <property type="term" value="P:phosphorelay signal transduction system"/>
    <property type="evidence" value="ECO:0007669"/>
    <property type="project" value="InterPro"/>
</dbReference>
<dbReference type="CDD" id="cd00009">
    <property type="entry name" value="AAA"/>
    <property type="match status" value="1"/>
</dbReference>
<dbReference type="PROSITE" id="PS50110">
    <property type="entry name" value="RESPONSE_REGULATORY"/>
    <property type="match status" value="1"/>
</dbReference>
<dbReference type="Gene3D" id="3.40.50.2300">
    <property type="match status" value="1"/>
</dbReference>
<dbReference type="AlphaFoldDB" id="A0A3B1AKN5"/>
<gene>
    <name evidence="8" type="ORF">MNBD_GAMMA22-1066</name>
</gene>
<protein>
    <submittedName>
        <fullName evidence="8">Nitrogen regulation protein NtrX</fullName>
    </submittedName>
</protein>
<dbReference type="CDD" id="cd17550">
    <property type="entry name" value="REC_NtrX-like"/>
    <property type="match status" value="1"/>
</dbReference>
<organism evidence="8">
    <name type="scientific">hydrothermal vent metagenome</name>
    <dbReference type="NCBI Taxonomy" id="652676"/>
    <lineage>
        <taxon>unclassified sequences</taxon>
        <taxon>metagenomes</taxon>
        <taxon>ecological metagenomes</taxon>
    </lineage>
</organism>
<name>A0A3B1AKN5_9ZZZZ</name>
<feature type="domain" description="Sigma-54 factor interaction" evidence="6">
    <location>
        <begin position="148"/>
        <end position="372"/>
    </location>
</feature>
<dbReference type="Gene3D" id="3.40.50.300">
    <property type="entry name" value="P-loop containing nucleotide triphosphate hydrolases"/>
    <property type="match status" value="1"/>
</dbReference>
<dbReference type="SUPFAM" id="SSF46689">
    <property type="entry name" value="Homeodomain-like"/>
    <property type="match status" value="1"/>
</dbReference>
<accession>A0A3B1AKN5</accession>
<dbReference type="PROSITE" id="PS00688">
    <property type="entry name" value="SIGMA54_INTERACT_3"/>
    <property type="match status" value="1"/>
</dbReference>
<evidence type="ECO:0000256" key="5">
    <source>
        <dbReference type="ARBA" id="ARBA00023163"/>
    </source>
</evidence>
<dbReference type="PANTHER" id="PTHR32071">
    <property type="entry name" value="TRANSCRIPTIONAL REGULATORY PROTEIN"/>
    <property type="match status" value="1"/>
</dbReference>
<dbReference type="PROSITE" id="PS50045">
    <property type="entry name" value="SIGMA54_INTERACT_4"/>
    <property type="match status" value="1"/>
</dbReference>
<keyword evidence="1" id="KW-0597">Phosphoprotein</keyword>
<dbReference type="SUPFAM" id="SSF52172">
    <property type="entry name" value="CheY-like"/>
    <property type="match status" value="1"/>
</dbReference>
<evidence type="ECO:0000313" key="8">
    <source>
        <dbReference type="EMBL" id="VAW99977.1"/>
    </source>
</evidence>
<dbReference type="Pfam" id="PF00158">
    <property type="entry name" value="Sigma54_activat"/>
    <property type="match status" value="1"/>
</dbReference>
<dbReference type="InterPro" id="IPR009057">
    <property type="entry name" value="Homeodomain-like_sf"/>
</dbReference>
<dbReference type="InterPro" id="IPR001789">
    <property type="entry name" value="Sig_transdc_resp-reg_receiver"/>
</dbReference>
<dbReference type="SMART" id="SM00448">
    <property type="entry name" value="REC"/>
    <property type="match status" value="1"/>
</dbReference>
<keyword evidence="2" id="KW-0547">Nucleotide-binding</keyword>
<sequence>METLDNNTTPYILVVDDEPDIRNLLKEILEDEGYEVGVAENGKDARKSKQRQRPDLVLLDIWMPDVDGITLLKEWSEAGVLPMPVIMMSGHGTVETAVEATRLGAYDFIEKPLSLAKLLLTVEHALESDSLKRENTDLRQYGNTLDEPIGKSAHIQNLRENVKRVAQHDTWVLISGEPGSGLGVIARYLHKNSNRATRPFIDVNVASLSKLNGEVELFGSENAEKISYGLLEQANGGSLYLCDIVDMEPSIQTQLLSALDTGQIHRIGGTTPVEINVRVLAATNFDLAERVQENKFRKDLYFKLNVVPIKVPALREHYEDIPELLNYFVARYVDLEKLPYRKFSVAAQNQLRNHNWPGNLRELENLVQRLLITGSETEISSEEVSHALGVLKTDKGLDVNFAQPLREARDQFERAYLEHHLRIVNGSVGELAKVAELERTHLYRKLRSLGIDAKSIAKKKN</sequence>
<proteinExistence type="predicted"/>
<keyword evidence="4" id="KW-0805">Transcription regulation</keyword>
<keyword evidence="3" id="KW-0067">ATP-binding</keyword>
<dbReference type="SUPFAM" id="SSF52540">
    <property type="entry name" value="P-loop containing nucleoside triphosphate hydrolases"/>
    <property type="match status" value="1"/>
</dbReference>
<dbReference type="InterPro" id="IPR011006">
    <property type="entry name" value="CheY-like_superfamily"/>
</dbReference>
<evidence type="ECO:0000256" key="1">
    <source>
        <dbReference type="ARBA" id="ARBA00022553"/>
    </source>
</evidence>
<dbReference type="InterPro" id="IPR058031">
    <property type="entry name" value="AAA_lid_NorR"/>
</dbReference>
<dbReference type="Pfam" id="PF00072">
    <property type="entry name" value="Response_reg"/>
    <property type="match status" value="1"/>
</dbReference>
<evidence type="ECO:0000259" key="7">
    <source>
        <dbReference type="PROSITE" id="PS50110"/>
    </source>
</evidence>
<keyword evidence="5" id="KW-0804">Transcription</keyword>
<evidence type="ECO:0000256" key="3">
    <source>
        <dbReference type="ARBA" id="ARBA00022840"/>
    </source>
</evidence>
<dbReference type="Gene3D" id="1.10.10.60">
    <property type="entry name" value="Homeodomain-like"/>
    <property type="match status" value="1"/>
</dbReference>
<dbReference type="Pfam" id="PF25601">
    <property type="entry name" value="AAA_lid_14"/>
    <property type="match status" value="1"/>
</dbReference>
<evidence type="ECO:0000256" key="4">
    <source>
        <dbReference type="ARBA" id="ARBA00023015"/>
    </source>
</evidence>
<dbReference type="GO" id="GO:0006355">
    <property type="term" value="P:regulation of DNA-templated transcription"/>
    <property type="evidence" value="ECO:0007669"/>
    <property type="project" value="InterPro"/>
</dbReference>
<dbReference type="GO" id="GO:0005524">
    <property type="term" value="F:ATP binding"/>
    <property type="evidence" value="ECO:0007669"/>
    <property type="project" value="UniProtKB-KW"/>
</dbReference>
<evidence type="ECO:0000259" key="6">
    <source>
        <dbReference type="PROSITE" id="PS50045"/>
    </source>
</evidence>
<dbReference type="InterPro" id="IPR025944">
    <property type="entry name" value="Sigma_54_int_dom_CS"/>
</dbReference>
<dbReference type="InterPro" id="IPR002078">
    <property type="entry name" value="Sigma_54_int"/>
</dbReference>
<dbReference type="InterPro" id="IPR027417">
    <property type="entry name" value="P-loop_NTPase"/>
</dbReference>
<reference evidence="8" key="1">
    <citation type="submission" date="2018-06" db="EMBL/GenBank/DDBJ databases">
        <authorList>
            <person name="Zhirakovskaya E."/>
        </authorList>
    </citation>
    <scope>NUCLEOTIDE SEQUENCE</scope>
</reference>
<dbReference type="PANTHER" id="PTHR32071:SF17">
    <property type="entry name" value="TRANSCRIPTIONAL REGULATOR (NTRC FAMILY)"/>
    <property type="match status" value="1"/>
</dbReference>
<dbReference type="EMBL" id="UOFS01000042">
    <property type="protein sequence ID" value="VAW99977.1"/>
    <property type="molecule type" value="Genomic_DNA"/>
</dbReference>
<evidence type="ECO:0000256" key="2">
    <source>
        <dbReference type="ARBA" id="ARBA00022741"/>
    </source>
</evidence>
<feature type="domain" description="Response regulatory" evidence="7">
    <location>
        <begin position="11"/>
        <end position="126"/>
    </location>
</feature>